<dbReference type="InterPro" id="IPR001283">
    <property type="entry name" value="CRISP-related"/>
</dbReference>
<dbReference type="STRING" id="3068.D8TI85"/>
<organism evidence="4">
    <name type="scientific">Volvox carteri f. nagariensis</name>
    <dbReference type="NCBI Taxonomy" id="3068"/>
    <lineage>
        <taxon>Eukaryota</taxon>
        <taxon>Viridiplantae</taxon>
        <taxon>Chlorophyta</taxon>
        <taxon>core chlorophytes</taxon>
        <taxon>Chlorophyceae</taxon>
        <taxon>CS clade</taxon>
        <taxon>Chlamydomonadales</taxon>
        <taxon>Volvocaceae</taxon>
        <taxon>Volvox</taxon>
    </lineage>
</organism>
<dbReference type="PROSITE" id="PS01010">
    <property type="entry name" value="CRISP_2"/>
    <property type="match status" value="1"/>
</dbReference>
<gene>
    <name evidence="3" type="ORF">VOLCADRAFT_86230</name>
</gene>
<evidence type="ECO:0000313" key="3">
    <source>
        <dbReference type="EMBL" id="EFJ53194.1"/>
    </source>
</evidence>
<accession>D8TI85</accession>
<evidence type="ECO:0000313" key="4">
    <source>
        <dbReference type="Proteomes" id="UP000001058"/>
    </source>
</evidence>
<dbReference type="PROSITE" id="PS01009">
    <property type="entry name" value="CRISP_1"/>
    <property type="match status" value="1"/>
</dbReference>
<dbReference type="GO" id="GO:0005576">
    <property type="term" value="C:extracellular region"/>
    <property type="evidence" value="ECO:0007669"/>
    <property type="project" value="InterPro"/>
</dbReference>
<dbReference type="OrthoDB" id="337038at2759"/>
<dbReference type="PRINTS" id="PR01217">
    <property type="entry name" value="PRICHEXTENSN"/>
</dbReference>
<proteinExistence type="predicted"/>
<evidence type="ECO:0000256" key="1">
    <source>
        <dbReference type="SAM" id="MobiDB-lite"/>
    </source>
</evidence>
<protein>
    <recommendedName>
        <fullName evidence="2">SCP domain-containing protein</fullName>
    </recommendedName>
</protein>
<dbReference type="Gene3D" id="3.40.33.10">
    <property type="entry name" value="CAP"/>
    <property type="match status" value="1"/>
</dbReference>
<reference evidence="3 4" key="1">
    <citation type="journal article" date="2010" name="Science">
        <title>Genomic analysis of organismal complexity in the multicellular green alga Volvox carteri.</title>
        <authorList>
            <person name="Prochnik S.E."/>
            <person name="Umen J."/>
            <person name="Nedelcu A.M."/>
            <person name="Hallmann A."/>
            <person name="Miller S.M."/>
            <person name="Nishii I."/>
            <person name="Ferris P."/>
            <person name="Kuo A."/>
            <person name="Mitros T."/>
            <person name="Fritz-Laylin L.K."/>
            <person name="Hellsten U."/>
            <person name="Chapman J."/>
            <person name="Simakov O."/>
            <person name="Rensing S.A."/>
            <person name="Terry A."/>
            <person name="Pangilinan J."/>
            <person name="Kapitonov V."/>
            <person name="Jurka J."/>
            <person name="Salamov A."/>
            <person name="Shapiro H."/>
            <person name="Schmutz J."/>
            <person name="Grimwood J."/>
            <person name="Lindquist E."/>
            <person name="Lucas S."/>
            <person name="Grigoriev I.V."/>
            <person name="Schmitt R."/>
            <person name="Kirk D."/>
            <person name="Rokhsar D.S."/>
        </authorList>
    </citation>
    <scope>NUCLEOTIDE SEQUENCE [LARGE SCALE GENOMIC DNA]</scope>
    <source>
        <strain evidence="4">f. Nagariensis / Eve</strain>
    </source>
</reference>
<dbReference type="SMART" id="SM00198">
    <property type="entry name" value="SCP"/>
    <property type="match status" value="1"/>
</dbReference>
<dbReference type="eggNOG" id="KOG3017">
    <property type="taxonomic scope" value="Eukaryota"/>
</dbReference>
<dbReference type="RefSeq" id="XP_002946199.1">
    <property type="nucleotide sequence ID" value="XM_002946153.1"/>
</dbReference>
<dbReference type="GeneID" id="9625516"/>
<evidence type="ECO:0000259" key="2">
    <source>
        <dbReference type="SMART" id="SM00198"/>
    </source>
</evidence>
<feature type="compositionally biased region" description="Pro residues" evidence="1">
    <location>
        <begin position="84"/>
        <end position="98"/>
    </location>
</feature>
<dbReference type="PANTHER" id="PTHR10334">
    <property type="entry name" value="CYSTEINE-RICH SECRETORY PROTEIN-RELATED"/>
    <property type="match status" value="1"/>
</dbReference>
<feature type="domain" description="SCP" evidence="2">
    <location>
        <begin position="254"/>
        <end position="405"/>
    </location>
</feature>
<dbReference type="InterPro" id="IPR018244">
    <property type="entry name" value="Allrgn_V5/Tpx1_CS"/>
</dbReference>
<dbReference type="InParanoid" id="D8TI85"/>
<dbReference type="InterPro" id="IPR034113">
    <property type="entry name" value="SCP_GAPR1-like"/>
</dbReference>
<sequence length="422" mass="43888">MARQAVVTSPTTATALIGFILGLMLSQQTAAQAKLRGDRFVGLRGGRQILLAMDDQPNAAPLPTAPSPLFAAHQPAGLSQSKTPSPPLPRPPGNPQPYNPDQMPTPAQPPVQSPAPPVQSPAPPVQSPAPPVQSPAPPVQSPAPPVQSPAPPVQSPAPPVQSPAPPVQSPAPPVQSPAPPVQSPAPPVQSPAPPVQSPAPPVQSPAPPVQSPAPPVQSPAPPVQSPAPPVQSPAPPVQSPTPPSPSELMGSSCPDAQAFLDLHNLYRARHQAPPLRWNNNLAIAATAYAQQLADNDCALKHSGVRDAGENLLSQQSFPKPDNTCTLAARGWYAEVVNYDFDAAQPYYDNWPRNIGHFSQLVWKGTSTIGCGVGSAETPIRIGSKTLAAGCKVVVCRYKAPGNWQSDMSFLKNVLRNTSAAVV</sequence>
<dbReference type="Proteomes" id="UP000001058">
    <property type="component" value="Unassembled WGS sequence"/>
</dbReference>
<dbReference type="KEGG" id="vcn:VOLCADRAFT_86230"/>
<feature type="region of interest" description="Disordered" evidence="1">
    <location>
        <begin position="57"/>
        <end position="253"/>
    </location>
</feature>
<dbReference type="CDD" id="cd05382">
    <property type="entry name" value="CAP_GAPR1-like"/>
    <property type="match status" value="1"/>
</dbReference>
<dbReference type="InterPro" id="IPR014044">
    <property type="entry name" value="CAP_dom"/>
</dbReference>
<keyword evidence="4" id="KW-1185">Reference proteome</keyword>
<dbReference type="Pfam" id="PF00188">
    <property type="entry name" value="CAP"/>
    <property type="match status" value="1"/>
</dbReference>
<feature type="compositionally biased region" description="Pro residues" evidence="1">
    <location>
        <begin position="106"/>
        <end position="245"/>
    </location>
</feature>
<name>D8TI85_VOLCA</name>
<dbReference type="SUPFAM" id="SSF55797">
    <property type="entry name" value="PR-1-like"/>
    <property type="match status" value="1"/>
</dbReference>
<dbReference type="AlphaFoldDB" id="D8TI85"/>
<dbReference type="EMBL" id="GL378323">
    <property type="protein sequence ID" value="EFJ53194.1"/>
    <property type="molecule type" value="Genomic_DNA"/>
</dbReference>
<dbReference type="InterPro" id="IPR035940">
    <property type="entry name" value="CAP_sf"/>
</dbReference>